<proteinExistence type="predicted"/>
<protein>
    <submittedName>
        <fullName evidence="1">Sulfotransferase family protein</fullName>
    </submittedName>
</protein>
<accession>A0A241XTF0</accession>
<dbReference type="PIRSF" id="PIRSF029407">
    <property type="entry name" value="UCP029407"/>
    <property type="match status" value="1"/>
</dbReference>
<reference evidence="2" key="1">
    <citation type="submission" date="2017-05" db="EMBL/GenBank/DDBJ databases">
        <authorList>
            <person name="Giani T."/>
            <person name="Arena F."/>
            <person name="Pollini S."/>
            <person name="Di Pilato V."/>
            <person name="D'Andrea M.M."/>
            <person name="Henrici De Angelis L."/>
            <person name="Bassetti M."/>
            <person name="Rossolini G.M."/>
        </authorList>
    </citation>
    <scope>NUCLEOTIDE SEQUENCE [LARGE SCALE GENOMIC DNA]</scope>
    <source>
        <strain evidence="2">S567_C10_BS</strain>
    </source>
</reference>
<gene>
    <name evidence="1" type="ORF">CAZ10_07925</name>
</gene>
<evidence type="ECO:0000313" key="2">
    <source>
        <dbReference type="Proteomes" id="UP000194857"/>
    </source>
</evidence>
<dbReference type="Gene3D" id="3.40.50.300">
    <property type="entry name" value="P-loop containing nucleotide triphosphate hydrolases"/>
    <property type="match status" value="1"/>
</dbReference>
<keyword evidence="1" id="KW-0808">Transferase</keyword>
<dbReference type="InterPro" id="IPR014556">
    <property type="entry name" value="UCP029407"/>
</dbReference>
<dbReference type="EMBL" id="NFFZ01000003">
    <property type="protein sequence ID" value="OTI64129.1"/>
    <property type="molecule type" value="Genomic_DNA"/>
</dbReference>
<organism evidence="1 2">
    <name type="scientific">Pseudomonas aeruginosa</name>
    <dbReference type="NCBI Taxonomy" id="287"/>
    <lineage>
        <taxon>Bacteria</taxon>
        <taxon>Pseudomonadati</taxon>
        <taxon>Pseudomonadota</taxon>
        <taxon>Gammaproteobacteria</taxon>
        <taxon>Pseudomonadales</taxon>
        <taxon>Pseudomonadaceae</taxon>
        <taxon>Pseudomonas</taxon>
    </lineage>
</organism>
<dbReference type="GO" id="GO:0016740">
    <property type="term" value="F:transferase activity"/>
    <property type="evidence" value="ECO:0007669"/>
    <property type="project" value="UniProtKB-KW"/>
</dbReference>
<sequence length="414" mass="46535">MNREVSSMKPRVVVILGMHRSGTSVLSAGLEALGVEFGENLIPPRPDNPKGYWEDARLVAFNDRVLSLCGFSSGDVGLSSRRVLGVERFEEIVQQAMALLTELLAGKALLGIKDPRMPRLMPIWQAAFDALGLWVDYVIAARHPLSVAESLAARDHLSREKSLMLWYEHSCRSMQWALHKGAVVVDYDRLLALPRQELGRIGHRLSLPVDESACARFVGDVLDVELRHSSHDASALAAAAGSFQALLEVHEALQQLAVDRFDIEGWKGLEREFSRAMPLLEYVGELDRQLWQSASSHNESMTRFSEQVADLAMSCTAQRQLNDGLRDRLLEAGARIEQNERAMRELSRRLSACREELASAQRNLAEMDNLLRRTQVDRDDTHARLLAILDSRFWRFTKPLRNLSRLFGSETGCP</sequence>
<dbReference type="SUPFAM" id="SSF52540">
    <property type="entry name" value="P-loop containing nucleoside triphosphate hydrolases"/>
    <property type="match status" value="1"/>
</dbReference>
<dbReference type="Proteomes" id="UP000194857">
    <property type="component" value="Unassembled WGS sequence"/>
</dbReference>
<comment type="caution">
    <text evidence="1">The sequence shown here is derived from an EMBL/GenBank/DDBJ whole genome shotgun (WGS) entry which is preliminary data.</text>
</comment>
<dbReference type="AlphaFoldDB" id="A0A241XTF0"/>
<name>A0A241XTF0_PSEAI</name>
<dbReference type="InterPro" id="IPR027417">
    <property type="entry name" value="P-loop_NTPase"/>
</dbReference>
<evidence type="ECO:0000313" key="1">
    <source>
        <dbReference type="EMBL" id="OTI64129.1"/>
    </source>
</evidence>